<evidence type="ECO:0000313" key="3">
    <source>
        <dbReference type="Proteomes" id="UP000016922"/>
    </source>
</evidence>
<evidence type="ECO:0000313" key="2">
    <source>
        <dbReference type="EMBL" id="EPE26937.1"/>
    </source>
</evidence>
<keyword evidence="3" id="KW-1185">Reference proteome</keyword>
<evidence type="ECO:0000256" key="1">
    <source>
        <dbReference type="SAM" id="MobiDB-lite"/>
    </source>
</evidence>
<proteinExistence type="predicted"/>
<dbReference type="EMBL" id="KE145370">
    <property type="protein sequence ID" value="EPE26937.1"/>
    <property type="molecule type" value="Genomic_DNA"/>
</dbReference>
<sequence length="542" mass="61286">MSPPHFEYRPCEKTHCPYSDDPHQHRTLIVDGPDPFRNFQPLSPVSTSSSSISEHSVIRRFQAAQNRRQAMARIAAVSTWRLNRIWNSMSGPLSLLRRRTLARLTNRLQERERSNFRGNSWSTASSYFSLSRKHLLSKSPSMKSESLDEQHNLESCDNVDHNNWTLYLKPVKQSLEKPTINIFVLPGFSLHELAFLVEDLTVMQVRVPDSLAYCDPLFVNHNRSTVLCPQTPEIRVVSPSPDAQGRVTVESDYFGSGGQVRDGKLDIPSRLLSIDETQSLEFPKPKEPRAENGHVKVGHLQVPERPLVNPHNQVRVPDGDQQEAHTLASERGIEGVDFIPVTDSIKERETQRVPRQIDKDHSALREGETSLNRLTKRTRECCRALMRRIVPLSRQPKTSATSNSVKSLGVQAPAEREIIVRTYEVDVSSNAQQGAQQLEQQTTLTSHEHRGRSDALVSSSSPLEHQLSDKTTDDKDVLSKVRSSLSKRKQGWQRVASLRSRRRSLVAFRGSFSFVAAENDCADSMTENREVERSISPRTCPA</sequence>
<dbReference type="GeneID" id="19461907"/>
<reference evidence="2 3" key="1">
    <citation type="journal article" date="2013" name="BMC Genomics">
        <title>Genomics-driven discovery of the pneumocandin biosynthetic gene cluster in the fungus Glarea lozoyensis.</title>
        <authorList>
            <person name="Chen L."/>
            <person name="Yue Q."/>
            <person name="Zhang X."/>
            <person name="Xiang M."/>
            <person name="Wang C."/>
            <person name="Li S."/>
            <person name="Che Y."/>
            <person name="Ortiz-Lopez F.J."/>
            <person name="Bills G.F."/>
            <person name="Liu X."/>
            <person name="An Z."/>
        </authorList>
    </citation>
    <scope>NUCLEOTIDE SEQUENCE [LARGE SCALE GENOMIC DNA]</scope>
    <source>
        <strain evidence="3">ATCC 20868 / MF5171</strain>
    </source>
</reference>
<gene>
    <name evidence="2" type="ORF">GLAREA_02851</name>
</gene>
<name>S3CK96_GLAL2</name>
<feature type="compositionally biased region" description="Low complexity" evidence="1">
    <location>
        <begin position="431"/>
        <end position="445"/>
    </location>
</feature>
<dbReference type="KEGG" id="glz:GLAREA_02851"/>
<dbReference type="AlphaFoldDB" id="S3CK96"/>
<protein>
    <submittedName>
        <fullName evidence="2">Uncharacterized protein</fullName>
    </submittedName>
</protein>
<dbReference type="Proteomes" id="UP000016922">
    <property type="component" value="Unassembled WGS sequence"/>
</dbReference>
<dbReference type="HOGENOM" id="CLU_502517_0_0_1"/>
<feature type="compositionally biased region" description="Basic and acidic residues" evidence="1">
    <location>
        <begin position="466"/>
        <end position="475"/>
    </location>
</feature>
<dbReference type="RefSeq" id="XP_008086127.1">
    <property type="nucleotide sequence ID" value="XM_008087936.1"/>
</dbReference>
<feature type="region of interest" description="Disordered" evidence="1">
    <location>
        <begin position="431"/>
        <end position="475"/>
    </location>
</feature>
<organism evidence="2 3">
    <name type="scientific">Glarea lozoyensis (strain ATCC 20868 / MF5171)</name>
    <dbReference type="NCBI Taxonomy" id="1116229"/>
    <lineage>
        <taxon>Eukaryota</taxon>
        <taxon>Fungi</taxon>
        <taxon>Dikarya</taxon>
        <taxon>Ascomycota</taxon>
        <taxon>Pezizomycotina</taxon>
        <taxon>Leotiomycetes</taxon>
        <taxon>Helotiales</taxon>
        <taxon>Helotiaceae</taxon>
        <taxon>Glarea</taxon>
    </lineage>
</organism>
<accession>S3CK96</accession>